<keyword evidence="2" id="KW-1185">Reference proteome</keyword>
<name>A0ABQ8TZ64_PERAM</name>
<protein>
    <submittedName>
        <fullName evidence="1">Uncharacterized protein</fullName>
    </submittedName>
</protein>
<organism evidence="1 2">
    <name type="scientific">Periplaneta americana</name>
    <name type="common">American cockroach</name>
    <name type="synonym">Blatta americana</name>
    <dbReference type="NCBI Taxonomy" id="6978"/>
    <lineage>
        <taxon>Eukaryota</taxon>
        <taxon>Metazoa</taxon>
        <taxon>Ecdysozoa</taxon>
        <taxon>Arthropoda</taxon>
        <taxon>Hexapoda</taxon>
        <taxon>Insecta</taxon>
        <taxon>Pterygota</taxon>
        <taxon>Neoptera</taxon>
        <taxon>Polyneoptera</taxon>
        <taxon>Dictyoptera</taxon>
        <taxon>Blattodea</taxon>
        <taxon>Blattoidea</taxon>
        <taxon>Blattidae</taxon>
        <taxon>Blattinae</taxon>
        <taxon>Periplaneta</taxon>
    </lineage>
</organism>
<gene>
    <name evidence="1" type="ORF">ANN_03459</name>
</gene>
<dbReference type="Proteomes" id="UP001148838">
    <property type="component" value="Unassembled WGS sequence"/>
</dbReference>
<sequence length="143" mass="16165">MAGLCEGGNEPPGSLKASNHETGVVFGFFRLRYLVDGIGPGSLRRCERMAYCLSASSETAAGMQRRTDKDLMTGVCVRVRVAEFEKKMGLSGSLYCVDNCENIFMIIWKTMLLQFDVQFSDFQNLKIQLKLFNNPMNFYFSEQ</sequence>
<comment type="caution">
    <text evidence="1">The sequence shown here is derived from an EMBL/GenBank/DDBJ whole genome shotgun (WGS) entry which is preliminary data.</text>
</comment>
<reference evidence="1 2" key="1">
    <citation type="journal article" date="2022" name="Allergy">
        <title>Genome assembly and annotation of Periplaneta americana reveal a comprehensive cockroach allergen profile.</title>
        <authorList>
            <person name="Wang L."/>
            <person name="Xiong Q."/>
            <person name="Saelim N."/>
            <person name="Wang L."/>
            <person name="Nong W."/>
            <person name="Wan A.T."/>
            <person name="Shi M."/>
            <person name="Liu X."/>
            <person name="Cao Q."/>
            <person name="Hui J.H.L."/>
            <person name="Sookrung N."/>
            <person name="Leung T.F."/>
            <person name="Tungtrongchitr A."/>
            <person name="Tsui S.K.W."/>
        </authorList>
    </citation>
    <scope>NUCLEOTIDE SEQUENCE [LARGE SCALE GENOMIC DNA]</scope>
    <source>
        <strain evidence="1">PWHHKU_190912</strain>
    </source>
</reference>
<evidence type="ECO:0000313" key="2">
    <source>
        <dbReference type="Proteomes" id="UP001148838"/>
    </source>
</evidence>
<evidence type="ECO:0000313" key="1">
    <source>
        <dbReference type="EMBL" id="KAJ4451975.1"/>
    </source>
</evidence>
<accession>A0ABQ8TZ64</accession>
<proteinExistence type="predicted"/>
<dbReference type="EMBL" id="JAJSOF020000001">
    <property type="protein sequence ID" value="KAJ4451975.1"/>
    <property type="molecule type" value="Genomic_DNA"/>
</dbReference>